<reference evidence="2" key="1">
    <citation type="submission" date="2023-10" db="EMBL/GenBank/DDBJ databases">
        <authorList>
            <person name="Domelevo Entfellner J.-B."/>
        </authorList>
    </citation>
    <scope>NUCLEOTIDE SEQUENCE</scope>
</reference>
<feature type="region of interest" description="Disordered" evidence="1">
    <location>
        <begin position="1"/>
        <end position="24"/>
    </location>
</feature>
<evidence type="ECO:0000313" key="2">
    <source>
        <dbReference type="EMBL" id="CAJ1951563.1"/>
    </source>
</evidence>
<protein>
    <submittedName>
        <fullName evidence="2">Uncharacterized protein</fullName>
    </submittedName>
</protein>
<evidence type="ECO:0000313" key="3">
    <source>
        <dbReference type="Proteomes" id="UP001189624"/>
    </source>
</evidence>
<name>A0AA86VNR4_9FABA</name>
<proteinExistence type="predicted"/>
<dbReference type="Gramene" id="rna-AYBTSS11_LOCUS14839">
    <property type="protein sequence ID" value="CAJ1951563.1"/>
    <property type="gene ID" value="gene-AYBTSS11_LOCUS14839"/>
</dbReference>
<dbReference type="Proteomes" id="UP001189624">
    <property type="component" value="Chromosome 4"/>
</dbReference>
<evidence type="ECO:0000256" key="1">
    <source>
        <dbReference type="SAM" id="MobiDB-lite"/>
    </source>
</evidence>
<keyword evidence="3" id="KW-1185">Reference proteome</keyword>
<sequence>MRTSDLASGEVCNKSKRSTRDEKDEANYREALNNITSRSKRSEKMIAVTAKRRRMRWVGANVEDNPQLLRILVEQESIGAQKFKSEGHKCKKGIYKSKLSYIRLIETHTEDKELESVNETLVNPRWKATMDAEFKALVVNHT</sequence>
<dbReference type="EMBL" id="OY731401">
    <property type="protein sequence ID" value="CAJ1951563.1"/>
    <property type="molecule type" value="Genomic_DNA"/>
</dbReference>
<accession>A0AA86VNR4</accession>
<gene>
    <name evidence="2" type="ORF">AYBTSS11_LOCUS14839</name>
</gene>
<dbReference type="AlphaFoldDB" id="A0AA86VNR4"/>
<organism evidence="2 3">
    <name type="scientific">Sphenostylis stenocarpa</name>
    <dbReference type="NCBI Taxonomy" id="92480"/>
    <lineage>
        <taxon>Eukaryota</taxon>
        <taxon>Viridiplantae</taxon>
        <taxon>Streptophyta</taxon>
        <taxon>Embryophyta</taxon>
        <taxon>Tracheophyta</taxon>
        <taxon>Spermatophyta</taxon>
        <taxon>Magnoliopsida</taxon>
        <taxon>eudicotyledons</taxon>
        <taxon>Gunneridae</taxon>
        <taxon>Pentapetalae</taxon>
        <taxon>rosids</taxon>
        <taxon>fabids</taxon>
        <taxon>Fabales</taxon>
        <taxon>Fabaceae</taxon>
        <taxon>Papilionoideae</taxon>
        <taxon>50 kb inversion clade</taxon>
        <taxon>NPAAA clade</taxon>
        <taxon>indigoferoid/millettioid clade</taxon>
        <taxon>Phaseoleae</taxon>
        <taxon>Sphenostylis</taxon>
    </lineage>
</organism>